<evidence type="ECO:0000256" key="3">
    <source>
        <dbReference type="ARBA" id="ARBA00023163"/>
    </source>
</evidence>
<dbReference type="InterPro" id="IPR036271">
    <property type="entry name" value="Tet_transcr_reg_TetR-rel_C_sf"/>
</dbReference>
<dbReference type="GO" id="GO:0000976">
    <property type="term" value="F:transcription cis-regulatory region binding"/>
    <property type="evidence" value="ECO:0007669"/>
    <property type="project" value="TreeGrafter"/>
</dbReference>
<feature type="domain" description="HTH tetR-type" evidence="5">
    <location>
        <begin position="18"/>
        <end position="78"/>
    </location>
</feature>
<name>A0A1L5BQ14_SPHIB</name>
<evidence type="ECO:0000259" key="5">
    <source>
        <dbReference type="PROSITE" id="PS50977"/>
    </source>
</evidence>
<dbReference type="InterPro" id="IPR025996">
    <property type="entry name" value="MT1864/Rv1816-like_C"/>
</dbReference>
<proteinExistence type="predicted"/>
<reference evidence="6 7" key="1">
    <citation type="journal article" date="2012" name="J. Bacteriol.">
        <title>Genome sequence of Sphingobium indicum B90A, a hexachlorocyclohexane-degrading bacterium.</title>
        <authorList>
            <person name="Anand S."/>
            <person name="Sangwan N."/>
            <person name="Lata P."/>
            <person name="Kaur J."/>
            <person name="Dua A."/>
            <person name="Singh A.K."/>
            <person name="Verma M."/>
            <person name="Kaur J."/>
            <person name="Khurana J.P."/>
            <person name="Khurana P."/>
            <person name="Mathur S."/>
            <person name="Lal R."/>
        </authorList>
    </citation>
    <scope>NUCLEOTIDE SEQUENCE [LARGE SCALE GENOMIC DNA]</scope>
    <source>
        <strain evidence="7">DSM 16412 / CCM 7286 / MTCC 6364 / B90A</strain>
    </source>
</reference>
<evidence type="ECO:0000256" key="1">
    <source>
        <dbReference type="ARBA" id="ARBA00023015"/>
    </source>
</evidence>
<dbReference type="InterPro" id="IPR001647">
    <property type="entry name" value="HTH_TetR"/>
</dbReference>
<dbReference type="Gene3D" id="1.10.357.10">
    <property type="entry name" value="Tetracycline Repressor, domain 2"/>
    <property type="match status" value="1"/>
</dbReference>
<dbReference type="KEGG" id="sinb:SIDU_11005"/>
<organism evidence="6 7">
    <name type="scientific">Sphingobium indicum (strain DSM 16412 / CCM 7286 / MTCC 6364 / B90A)</name>
    <dbReference type="NCBI Taxonomy" id="861109"/>
    <lineage>
        <taxon>Bacteria</taxon>
        <taxon>Pseudomonadati</taxon>
        <taxon>Pseudomonadota</taxon>
        <taxon>Alphaproteobacteria</taxon>
        <taxon>Sphingomonadales</taxon>
        <taxon>Sphingomonadaceae</taxon>
        <taxon>Sphingobium</taxon>
    </lineage>
</organism>
<evidence type="ECO:0000256" key="4">
    <source>
        <dbReference type="PROSITE-ProRule" id="PRU00335"/>
    </source>
</evidence>
<keyword evidence="3" id="KW-0804">Transcription</keyword>
<evidence type="ECO:0000313" key="6">
    <source>
        <dbReference type="EMBL" id="APL94994.1"/>
    </source>
</evidence>
<dbReference type="PANTHER" id="PTHR30055">
    <property type="entry name" value="HTH-TYPE TRANSCRIPTIONAL REGULATOR RUTR"/>
    <property type="match status" value="1"/>
</dbReference>
<keyword evidence="2 4" id="KW-0238">DNA-binding</keyword>
<evidence type="ECO:0000256" key="2">
    <source>
        <dbReference type="ARBA" id="ARBA00023125"/>
    </source>
</evidence>
<dbReference type="Pfam" id="PF13305">
    <property type="entry name" value="TetR_C_33"/>
    <property type="match status" value="1"/>
</dbReference>
<dbReference type="AlphaFoldDB" id="A0A1L5BQ14"/>
<feature type="DNA-binding region" description="H-T-H motif" evidence="4">
    <location>
        <begin position="41"/>
        <end position="60"/>
    </location>
</feature>
<dbReference type="InterPro" id="IPR050109">
    <property type="entry name" value="HTH-type_TetR-like_transc_reg"/>
</dbReference>
<dbReference type="InterPro" id="IPR009057">
    <property type="entry name" value="Homeodomain-like_sf"/>
</dbReference>
<dbReference type="SUPFAM" id="SSF48498">
    <property type="entry name" value="Tetracyclin repressor-like, C-terminal domain"/>
    <property type="match status" value="1"/>
</dbReference>
<evidence type="ECO:0000313" key="7">
    <source>
        <dbReference type="Proteomes" id="UP000004550"/>
    </source>
</evidence>
<gene>
    <name evidence="6" type="ORF">SIDU_11005</name>
</gene>
<dbReference type="EMBL" id="CP013070">
    <property type="protein sequence ID" value="APL94994.1"/>
    <property type="molecule type" value="Genomic_DNA"/>
</dbReference>
<dbReference type="PANTHER" id="PTHR30055:SF239">
    <property type="entry name" value="TRANSCRIPTIONAL REGULATORY PROTEIN"/>
    <property type="match status" value="1"/>
</dbReference>
<dbReference type="Pfam" id="PF00440">
    <property type="entry name" value="TetR_N"/>
    <property type="match status" value="1"/>
</dbReference>
<dbReference type="RefSeq" id="WP_025772807.1">
    <property type="nucleotide sequence ID" value="NZ_CP013070.1"/>
</dbReference>
<keyword evidence="1" id="KW-0805">Transcription regulation</keyword>
<dbReference type="GO" id="GO:0003700">
    <property type="term" value="F:DNA-binding transcription factor activity"/>
    <property type="evidence" value="ECO:0007669"/>
    <property type="project" value="TreeGrafter"/>
</dbReference>
<dbReference type="Proteomes" id="UP000004550">
    <property type="component" value="Chromosome"/>
</dbReference>
<dbReference type="SUPFAM" id="SSF46689">
    <property type="entry name" value="Homeodomain-like"/>
    <property type="match status" value="1"/>
</dbReference>
<protein>
    <submittedName>
        <fullName evidence="6">TetR family transcriptional regulator</fullName>
    </submittedName>
</protein>
<sequence>MTAGDGRHPRWQGGEAFASSQAIFRNAAHAMIRAGSLSTLSMRGLAAAVGASAMTAYRYYPDKHALIADVREEVWRQFAACLDRATAGISGAEDRFRRACDAYVRFALDREHEFRLLFETDKQETAARPEGSSDAASWTLLTGLVRQLMPDADRDEVLEQAHWIWASLHGMTMLHLSGRLMLGRSLDQLAAKVIEAHLQALRQSAGGRASPVAPLL</sequence>
<accession>A0A1L5BQ14</accession>
<dbReference type="PROSITE" id="PS50977">
    <property type="entry name" value="HTH_TETR_2"/>
    <property type="match status" value="1"/>
</dbReference>